<sequence length="77" mass="8142">MPFIQTPASSSAALLEPAVPRTAAAANPVATNADRSLFFMGHLPLVIELQFYSRGGADSATEARMLPILAEEKWGLG</sequence>
<reference evidence="1 2" key="1">
    <citation type="submission" date="2018-05" db="EMBL/GenBank/DDBJ databases">
        <title>Streptomyces venezuelae.</title>
        <authorList>
            <person name="Kim W."/>
            <person name="Lee N."/>
            <person name="Cho B.-K."/>
        </authorList>
    </citation>
    <scope>NUCLEOTIDE SEQUENCE [LARGE SCALE GENOMIC DNA]</scope>
    <source>
        <strain evidence="1 2">ATCC 21782</strain>
    </source>
</reference>
<protein>
    <submittedName>
        <fullName evidence="1">Uncharacterized protein</fullName>
    </submittedName>
</protein>
<dbReference type="AlphaFoldDB" id="A0A5P2D2D2"/>
<proteinExistence type="predicted"/>
<dbReference type="Proteomes" id="UP000325211">
    <property type="component" value="Chromosome"/>
</dbReference>
<evidence type="ECO:0000313" key="2">
    <source>
        <dbReference type="Proteomes" id="UP000325211"/>
    </source>
</evidence>
<gene>
    <name evidence="1" type="ORF">DEJ50_14830</name>
</gene>
<name>A0A5P2D2D2_STRVZ</name>
<dbReference type="EMBL" id="CP029190">
    <property type="protein sequence ID" value="QES48903.1"/>
    <property type="molecule type" value="Genomic_DNA"/>
</dbReference>
<evidence type="ECO:0000313" key="1">
    <source>
        <dbReference type="EMBL" id="QES48903.1"/>
    </source>
</evidence>
<organism evidence="1 2">
    <name type="scientific">Streptomyces venezuelae</name>
    <dbReference type="NCBI Taxonomy" id="54571"/>
    <lineage>
        <taxon>Bacteria</taxon>
        <taxon>Bacillati</taxon>
        <taxon>Actinomycetota</taxon>
        <taxon>Actinomycetes</taxon>
        <taxon>Kitasatosporales</taxon>
        <taxon>Streptomycetaceae</taxon>
        <taxon>Streptomyces</taxon>
    </lineage>
</organism>
<accession>A0A5P2D2D2</accession>